<keyword evidence="2" id="KW-0732">Signal</keyword>
<dbReference type="STRING" id="1183438.GKIL_1526"/>
<feature type="signal peptide" evidence="2">
    <location>
        <begin position="1"/>
        <end position="27"/>
    </location>
</feature>
<feature type="chain" id="PRO_5004663907" evidence="2">
    <location>
        <begin position="28"/>
        <end position="252"/>
    </location>
</feature>
<accession>U5QFM7</accession>
<dbReference type="EMBL" id="CP003587">
    <property type="protein sequence ID" value="AGY57772.1"/>
    <property type="molecule type" value="Genomic_DNA"/>
</dbReference>
<dbReference type="Proteomes" id="UP000017396">
    <property type="component" value="Chromosome"/>
</dbReference>
<sequence length="252" mass="26466">MKRRETIEMLATLLAACMPFANLPPVAAQTATLSTVSESTATLFIQLSQSTCGFPEYASAVGGNFTNAVVLGIDSNVFVGIPADVNNPNSSFYIALFDGTTQAPLGSLTYYYSKTNSDTYFTIAQNGVLFAIATMDSNGAITGGTVYAGQSIIDVTGQNFTSQGLQYVTTVKSDIAQGAPNNGFLECVNSCLAGLGLVNTINSLIGLLSIYFSPKFAALIVALCILIIVLSLWYCINTCADPGTGIYPFVTV</sequence>
<dbReference type="HOGENOM" id="CLU_1101652_0_0_3"/>
<protein>
    <submittedName>
        <fullName evidence="3">Uncharacterized protein</fullName>
    </submittedName>
</protein>
<dbReference type="AlphaFoldDB" id="U5QFM7"/>
<dbReference type="KEGG" id="glj:GKIL_1526"/>
<keyword evidence="1" id="KW-1133">Transmembrane helix</keyword>
<keyword evidence="4" id="KW-1185">Reference proteome</keyword>
<reference evidence="3 4" key="1">
    <citation type="journal article" date="2013" name="PLoS ONE">
        <title>Cultivation and Complete Genome Sequencing of Gloeobacter kilaueensis sp. nov., from a Lava Cave in Kilauea Caldera, Hawai'i.</title>
        <authorList>
            <person name="Saw J.H."/>
            <person name="Schatz M."/>
            <person name="Brown M.V."/>
            <person name="Kunkel D.D."/>
            <person name="Foster J.S."/>
            <person name="Shick H."/>
            <person name="Christensen S."/>
            <person name="Hou S."/>
            <person name="Wan X."/>
            <person name="Donachie S.P."/>
        </authorList>
    </citation>
    <scope>NUCLEOTIDE SEQUENCE [LARGE SCALE GENOMIC DNA]</scope>
    <source>
        <strain evidence="4">JS</strain>
    </source>
</reference>
<evidence type="ECO:0000313" key="3">
    <source>
        <dbReference type="EMBL" id="AGY57772.1"/>
    </source>
</evidence>
<keyword evidence="1" id="KW-0472">Membrane</keyword>
<keyword evidence="1" id="KW-0812">Transmembrane</keyword>
<gene>
    <name evidence="3" type="ORF">GKIL_1526</name>
</gene>
<dbReference type="RefSeq" id="WP_023172879.1">
    <property type="nucleotide sequence ID" value="NC_022600.1"/>
</dbReference>
<feature type="transmembrane region" description="Helical" evidence="1">
    <location>
        <begin position="216"/>
        <end position="234"/>
    </location>
</feature>
<evidence type="ECO:0000313" key="4">
    <source>
        <dbReference type="Proteomes" id="UP000017396"/>
    </source>
</evidence>
<name>U5QFM7_GLOK1</name>
<evidence type="ECO:0000256" key="2">
    <source>
        <dbReference type="SAM" id="SignalP"/>
    </source>
</evidence>
<organism evidence="3 4">
    <name type="scientific">Gloeobacter kilaueensis (strain ATCC BAA-2537 / CCAP 1431/1 / ULC 316 / JS1)</name>
    <dbReference type="NCBI Taxonomy" id="1183438"/>
    <lineage>
        <taxon>Bacteria</taxon>
        <taxon>Bacillati</taxon>
        <taxon>Cyanobacteriota</taxon>
        <taxon>Cyanophyceae</taxon>
        <taxon>Gloeobacterales</taxon>
        <taxon>Gloeobacteraceae</taxon>
        <taxon>Gloeobacter</taxon>
    </lineage>
</organism>
<feature type="transmembrane region" description="Helical" evidence="1">
    <location>
        <begin position="192"/>
        <end position="211"/>
    </location>
</feature>
<evidence type="ECO:0000256" key="1">
    <source>
        <dbReference type="SAM" id="Phobius"/>
    </source>
</evidence>
<proteinExistence type="predicted"/>